<protein>
    <submittedName>
        <fullName evidence="1">Uncharacterized protein</fullName>
    </submittedName>
</protein>
<dbReference type="Proteomes" id="UP001189429">
    <property type="component" value="Unassembled WGS sequence"/>
</dbReference>
<name>A0ABN9UZJ9_9DINO</name>
<evidence type="ECO:0000313" key="2">
    <source>
        <dbReference type="Proteomes" id="UP001189429"/>
    </source>
</evidence>
<feature type="non-terminal residue" evidence="1">
    <location>
        <position position="160"/>
    </location>
</feature>
<organism evidence="1 2">
    <name type="scientific">Prorocentrum cordatum</name>
    <dbReference type="NCBI Taxonomy" id="2364126"/>
    <lineage>
        <taxon>Eukaryota</taxon>
        <taxon>Sar</taxon>
        <taxon>Alveolata</taxon>
        <taxon>Dinophyceae</taxon>
        <taxon>Prorocentrales</taxon>
        <taxon>Prorocentraceae</taxon>
        <taxon>Prorocentrum</taxon>
    </lineage>
</organism>
<accession>A0ABN9UZJ9</accession>
<sequence>MVVDFTCDDGLFERLALPGCSLAHGFMGRLDQVLFFVLWYVFLISGPEGDRVGCFLGRVRSTTADMGSELHLVDCVELSRAWFERMRGNALAASGSLINRGARLLPPATRISGWNHSCSTTVKRVVLLAPKWPEWSAKLRDVCRCFRSASYRQRIWRSFE</sequence>
<comment type="caution">
    <text evidence="1">The sequence shown here is derived from an EMBL/GenBank/DDBJ whole genome shotgun (WGS) entry which is preliminary data.</text>
</comment>
<keyword evidence="2" id="KW-1185">Reference proteome</keyword>
<proteinExistence type="predicted"/>
<evidence type="ECO:0000313" key="1">
    <source>
        <dbReference type="EMBL" id="CAK0865749.1"/>
    </source>
</evidence>
<dbReference type="EMBL" id="CAUYUJ010016482">
    <property type="protein sequence ID" value="CAK0865749.1"/>
    <property type="molecule type" value="Genomic_DNA"/>
</dbReference>
<gene>
    <name evidence="1" type="ORF">PCOR1329_LOCUS53191</name>
</gene>
<reference evidence="1" key="1">
    <citation type="submission" date="2023-10" db="EMBL/GenBank/DDBJ databases">
        <authorList>
            <person name="Chen Y."/>
            <person name="Shah S."/>
            <person name="Dougan E. K."/>
            <person name="Thang M."/>
            <person name="Chan C."/>
        </authorList>
    </citation>
    <scope>NUCLEOTIDE SEQUENCE [LARGE SCALE GENOMIC DNA]</scope>
</reference>